<evidence type="ECO:0000313" key="2">
    <source>
        <dbReference type="EMBL" id="GJJ78711.1"/>
    </source>
</evidence>
<evidence type="ECO:0000256" key="1">
    <source>
        <dbReference type="SAM" id="SignalP"/>
    </source>
</evidence>
<dbReference type="AlphaFoldDB" id="A0A9P3HLC7"/>
<comment type="caution">
    <text evidence="2">The sequence shown here is derived from an EMBL/GenBank/DDBJ whole genome shotgun (WGS) entry which is preliminary data.</text>
</comment>
<reference evidence="2" key="1">
    <citation type="submission" date="2021-11" db="EMBL/GenBank/DDBJ databases">
        <authorList>
            <person name="Herlambang A."/>
            <person name="Guo Y."/>
            <person name="Takashima Y."/>
            <person name="Nishizawa T."/>
        </authorList>
    </citation>
    <scope>NUCLEOTIDE SEQUENCE</scope>
    <source>
        <strain evidence="2">E1425</strain>
    </source>
</reference>
<reference evidence="2" key="2">
    <citation type="journal article" date="2022" name="Microbiol. Resour. Announc.">
        <title>Whole-Genome Sequence of Entomortierella parvispora E1425, a Mucoromycotan Fungus Associated with Burkholderiaceae-Related Endosymbiotic Bacteria.</title>
        <authorList>
            <person name="Herlambang A."/>
            <person name="Guo Y."/>
            <person name="Takashima Y."/>
            <person name="Narisawa K."/>
            <person name="Ohta H."/>
            <person name="Nishizawa T."/>
        </authorList>
    </citation>
    <scope>NUCLEOTIDE SEQUENCE</scope>
    <source>
        <strain evidence="2">E1425</strain>
    </source>
</reference>
<evidence type="ECO:0000313" key="3">
    <source>
        <dbReference type="Proteomes" id="UP000827284"/>
    </source>
</evidence>
<accession>A0A9P3HLC7</accession>
<proteinExistence type="predicted"/>
<organism evidence="2 3">
    <name type="scientific">Entomortierella parvispora</name>
    <dbReference type="NCBI Taxonomy" id="205924"/>
    <lineage>
        <taxon>Eukaryota</taxon>
        <taxon>Fungi</taxon>
        <taxon>Fungi incertae sedis</taxon>
        <taxon>Mucoromycota</taxon>
        <taxon>Mortierellomycotina</taxon>
        <taxon>Mortierellomycetes</taxon>
        <taxon>Mortierellales</taxon>
        <taxon>Mortierellaceae</taxon>
        <taxon>Entomortierella</taxon>
    </lineage>
</organism>
<name>A0A9P3HLC7_9FUNG</name>
<protein>
    <recommendedName>
        <fullName evidence="4">Lytic polysaccharide monooxygenase</fullName>
    </recommendedName>
</protein>
<feature type="chain" id="PRO_5040114067" description="Lytic polysaccharide monooxygenase" evidence="1">
    <location>
        <begin position="27"/>
        <end position="252"/>
    </location>
</feature>
<keyword evidence="1" id="KW-0732">Signal</keyword>
<dbReference type="Proteomes" id="UP000827284">
    <property type="component" value="Unassembled WGS sequence"/>
</dbReference>
<dbReference type="PANTHER" id="PTHR36182">
    <property type="entry name" value="PROTEIN, PUTATIVE (AFU_ORTHOLOGUE AFUA_6G10930)-RELATED"/>
    <property type="match status" value="1"/>
</dbReference>
<gene>
    <name evidence="2" type="ORF">EMPS_11070</name>
</gene>
<feature type="signal peptide" evidence="1">
    <location>
        <begin position="1"/>
        <end position="26"/>
    </location>
</feature>
<dbReference type="OrthoDB" id="2342176at2759"/>
<dbReference type="PANTHER" id="PTHR36182:SF1">
    <property type="entry name" value="PROTEIN, PUTATIVE (AFU_ORTHOLOGUE AFUA_6G10930)-RELATED"/>
    <property type="match status" value="1"/>
</dbReference>
<dbReference type="Gene3D" id="2.70.50.70">
    <property type="match status" value="1"/>
</dbReference>
<evidence type="ECO:0008006" key="4">
    <source>
        <dbReference type="Google" id="ProtNLM"/>
    </source>
</evidence>
<keyword evidence="3" id="KW-1185">Reference proteome</keyword>
<sequence length="252" mass="27628">MKTFTLASSVALAATALLSLLTPTSAHMAISNPPAQAGPWTKNPSNAVHAWIGYHGKKFPCGGYKKGPVTTYKAGQVIPVRFWNFEIKDYKKFPPPKGLTQSRHGGGACEFSLSYDGGKTWKVIGQYTKTCPDIYYEWPVQIPKNVPSCTDSNKCLFAFSWTAYSTDQFYHHCANVIIKGSKDGKLPELDMTKVDMTQLHEKMDVHADGDEKSGKSTGPIAKEREQNTNGFYAYGGKGSKKGIPLGLVTINH</sequence>
<dbReference type="EMBL" id="BQFW01000015">
    <property type="protein sequence ID" value="GJJ78711.1"/>
    <property type="molecule type" value="Genomic_DNA"/>
</dbReference>